<evidence type="ECO:0000313" key="2">
    <source>
        <dbReference type="EMBL" id="EQM94742.1"/>
    </source>
</evidence>
<protein>
    <submittedName>
        <fullName evidence="2">Uncharacterized protein</fullName>
    </submittedName>
</protein>
<comment type="caution">
    <text evidence="2">The sequence shown here is derived from an EMBL/GenBank/DDBJ whole genome shotgun (WGS) entry which is preliminary data.</text>
</comment>
<reference evidence="2 3" key="1">
    <citation type="journal article" date="2014" name="Genome Announc.">
        <title>Draft genome sequences of six enterohepatic helicobacter species isolated from humans and one from rhesus macaques.</title>
        <authorList>
            <person name="Shen Z."/>
            <person name="Sheh A."/>
            <person name="Young S.K."/>
            <person name="Abouelliel A."/>
            <person name="Ward D.V."/>
            <person name="Earl A.M."/>
            <person name="Fox J.G."/>
        </authorList>
    </citation>
    <scope>NUCLEOTIDE SEQUENCE [LARGE SCALE GENOMIC DNA]</scope>
    <source>
        <strain evidence="2 3">ATCC 43879</strain>
    </source>
</reference>
<evidence type="ECO:0000256" key="1">
    <source>
        <dbReference type="SAM" id="Phobius"/>
    </source>
</evidence>
<proteinExistence type="predicted"/>
<keyword evidence="1" id="KW-1133">Transmembrane helix</keyword>
<keyword evidence="1" id="KW-0472">Membrane</keyword>
<dbReference type="AlphaFoldDB" id="T5LPZ4"/>
<dbReference type="HOGENOM" id="CLU_2273458_0_0_7"/>
<keyword evidence="3" id="KW-1185">Reference proteome</keyword>
<feature type="transmembrane region" description="Helical" evidence="1">
    <location>
        <begin position="61"/>
        <end position="79"/>
    </location>
</feature>
<gene>
    <name evidence="2" type="ORF">HRAG_02512</name>
</gene>
<dbReference type="EMBL" id="ACDN02000029">
    <property type="protein sequence ID" value="EQM94742.1"/>
    <property type="molecule type" value="Genomic_DNA"/>
</dbReference>
<sequence>MQSCKTFNVALESKSSTDLIAFIVFCIRIFYQQSHIKPQKIAYRTIITERSNKRVRIAERAIFFNTSKIYIFITLFNNILKIDYIYIQNIFFILFIINLEYI</sequence>
<name>T5LPZ4_9HELI</name>
<organism evidence="2 3">
    <name type="scientific">Helicobacter bilis ATCC 43879</name>
    <dbReference type="NCBI Taxonomy" id="613026"/>
    <lineage>
        <taxon>Bacteria</taxon>
        <taxon>Pseudomonadati</taxon>
        <taxon>Campylobacterota</taxon>
        <taxon>Epsilonproteobacteria</taxon>
        <taxon>Campylobacterales</taxon>
        <taxon>Helicobacteraceae</taxon>
        <taxon>Helicobacter</taxon>
    </lineage>
</organism>
<dbReference type="Proteomes" id="UP000005085">
    <property type="component" value="Unassembled WGS sequence"/>
</dbReference>
<keyword evidence="1" id="KW-0812">Transmembrane</keyword>
<feature type="transmembrane region" description="Helical" evidence="1">
    <location>
        <begin position="85"/>
        <end position="101"/>
    </location>
</feature>
<accession>T5LPZ4</accession>
<evidence type="ECO:0000313" key="3">
    <source>
        <dbReference type="Proteomes" id="UP000005085"/>
    </source>
</evidence>